<gene>
    <name evidence="1" type="ORF">Aca07nite_27960</name>
</gene>
<organism evidence="1">
    <name type="scientific">Actinoplanes campanulatus</name>
    <dbReference type="NCBI Taxonomy" id="113559"/>
    <lineage>
        <taxon>Bacteria</taxon>
        <taxon>Bacillati</taxon>
        <taxon>Actinomycetota</taxon>
        <taxon>Actinomycetes</taxon>
        <taxon>Micromonosporales</taxon>
        <taxon>Micromonosporaceae</taxon>
        <taxon>Actinoplanes</taxon>
    </lineage>
</organism>
<dbReference type="Pfam" id="PF03243">
    <property type="entry name" value="MerB"/>
    <property type="match status" value="1"/>
</dbReference>
<name>A0ABQ3WH03_9ACTN</name>
<dbReference type="EMBL" id="BOMF01000055">
    <property type="protein sequence ID" value="GID45521.1"/>
    <property type="molecule type" value="Genomic_DNA"/>
</dbReference>
<proteinExistence type="predicted"/>
<dbReference type="SUPFAM" id="SSF160387">
    <property type="entry name" value="NosL/MerB-like"/>
    <property type="match status" value="1"/>
</dbReference>
<sequence>MTSSGSDGDLATVLARAGLPADNLLARQAALPAPLRDLHRLVLAGFAATGAPPAPADLDAWASVHGVDLRHALRELGDTELVFTDADATAVTGAVPFAAGVSAHRVAIAGGPQAFANCAVDALGIAAMLDRDITITSTDPGSGEPVTATSRAGRWSWQPPDAVVFVGSRGTGPITQCCCPVINFFTSVAHATGYQQQHGLSGVVLGMAQAARAGALIFGGLLRDPA</sequence>
<evidence type="ECO:0000313" key="1">
    <source>
        <dbReference type="EMBL" id="GID45521.1"/>
    </source>
</evidence>
<dbReference type="InterPro" id="IPR004927">
    <property type="entry name" value="MerB"/>
</dbReference>
<reference evidence="1" key="1">
    <citation type="submission" date="2021-01" db="EMBL/GenBank/DDBJ databases">
        <title>Whole genome shotgun sequence of Actinoplanes capillaceus NBRC 16408.</title>
        <authorList>
            <person name="Komaki H."/>
            <person name="Tamura T."/>
        </authorList>
    </citation>
    <scope>NUCLEOTIDE SEQUENCE [LARGE SCALE GENOMIC DNA]</scope>
    <source>
        <strain evidence="1">NBRC 16408</strain>
    </source>
</reference>
<dbReference type="RefSeq" id="WP_204296016.1">
    <property type="nucleotide sequence ID" value="NZ_BAAAGQ010000041.1"/>
</dbReference>
<dbReference type="InterPro" id="IPR053717">
    <property type="entry name" value="MerB_lyase_sf"/>
</dbReference>
<accession>A0ABQ3WH03</accession>
<dbReference type="Gene3D" id="3.30.450.410">
    <property type="match status" value="1"/>
</dbReference>
<evidence type="ECO:0008006" key="2">
    <source>
        <dbReference type="Google" id="ProtNLM"/>
    </source>
</evidence>
<comment type="caution">
    <text evidence="1">The sequence shown here is derived from an EMBL/GenBank/DDBJ whole genome shotgun (WGS) entry which is preliminary data.</text>
</comment>
<protein>
    <recommendedName>
        <fullName evidence="2">Alkylmercury lyase</fullName>
    </recommendedName>
</protein>